<comment type="caution">
    <text evidence="2">The sequence shown here is derived from an EMBL/GenBank/DDBJ whole genome shotgun (WGS) entry which is preliminary data.</text>
</comment>
<dbReference type="Proteomes" id="UP000719500">
    <property type="component" value="Unassembled WGS sequence"/>
</dbReference>
<protein>
    <recommendedName>
        <fullName evidence="1">DISARM protein DrmE C-terminal domain-containing protein</fullName>
    </recommendedName>
</protein>
<accession>A0ABS2FV68</accession>
<keyword evidence="3" id="KW-1185">Reference proteome</keyword>
<dbReference type="RefSeq" id="WP_204803478.1">
    <property type="nucleotide sequence ID" value="NZ_JACSNX010000005.1"/>
</dbReference>
<evidence type="ECO:0000313" key="2">
    <source>
        <dbReference type="EMBL" id="MBM6850953.1"/>
    </source>
</evidence>
<proteinExistence type="predicted"/>
<dbReference type="InterPro" id="IPR056666">
    <property type="entry name" value="DrmE_C"/>
</dbReference>
<reference evidence="2 3" key="1">
    <citation type="journal article" date="2021" name="Sci. Rep.">
        <title>The distribution of antibiotic resistance genes in chicken gut microbiota commensals.</title>
        <authorList>
            <person name="Juricova H."/>
            <person name="Matiasovicova J."/>
            <person name="Kubasova T."/>
            <person name="Cejkova D."/>
            <person name="Rychlik I."/>
        </authorList>
    </citation>
    <scope>NUCLEOTIDE SEQUENCE [LARGE SCALE GENOMIC DNA]</scope>
    <source>
        <strain evidence="2 3">An411</strain>
    </source>
</reference>
<dbReference type="InterPro" id="IPR049794">
    <property type="entry name" value="DrmE"/>
</dbReference>
<dbReference type="EMBL" id="JACSNX010000005">
    <property type="protein sequence ID" value="MBM6850953.1"/>
    <property type="molecule type" value="Genomic_DNA"/>
</dbReference>
<dbReference type="NCBIfam" id="NF038316">
    <property type="entry name" value="DrmE_fam"/>
    <property type="match status" value="1"/>
</dbReference>
<feature type="domain" description="DISARM protein DrmE C-terminal" evidence="1">
    <location>
        <begin position="650"/>
        <end position="818"/>
    </location>
</feature>
<sequence length="876" mass="98179">MEPIREAMNKIIKSCDVCIDGNVISQELLLATFSDFILSTIEKEKHNVSIVLHTGSVCFDAIILACAAVSNLLYNQTNANDIISQLIPGDVVLYYNSNKSNSKAQRYTFKGFVDSPDEPPRNETGTYVWLTQGNSGRLLLPSACWNRIVPYWGNASSMDGRGLRRDSGNRYRFLKSVLGLGEEEIIRISDTSTVVIMARDTANTLVNGLSFRFGNEEVRLTELVPVSYFTENEEYPYGGNPAKSEPVLKITGKVSKARELLLKRGGNKNVGLIVSGDSIIRLGNSEIPELVERQSIQYVYLCMHINSDFSEKLVSSYENASLFACTKDFLLSNSLDVKVKNDYTNQLSAQVNAIIDHEVITKELPSYLSWEEYRKFKRAMFFIKESDYESDSKDSFVMQAFSLMNLFKTALFSMKTLESFIDSREIDTVEKPEARLAKIEDCANSFPEYLHEAAMTVIETLETAYLLLVDHSAKEDTMREIISQNFGKSIAIVLPKAYYATVVKSSMDDIARENSCDITLVTANRFNGDSLYDIIIVSGNVTGARFDALRCQSAQCVFALLYDFEKYQFKSRIRKSVQTEHLFNQRSTIYIEDEYEEQLLDPEESEVDEVEAIDADLTNYIGATYLNTVHNNSYSPGAHKSVADIVAVAKFDTDEVAFFTKNYKAYVLDDAERSVKEVDVTNLSDGDIIVFTRSNSTTRDIVENLLSDMMKNKLVSAEVEDAYYKAGWWKSVLTKYLKHAGCSAKTLADTMIENGVSVQEATIRTWLDDDAHTVRPRKLDSIQQIALIAGDEDLFDNAESCYAAGGVIYKVRRKILKAIGQAILGEITGENDNSDPIMRAVSERVGNAAVVLQIETITFVNDTVPLNTINRPISVD</sequence>
<evidence type="ECO:0000259" key="1">
    <source>
        <dbReference type="Pfam" id="PF24957"/>
    </source>
</evidence>
<evidence type="ECO:0000313" key="3">
    <source>
        <dbReference type="Proteomes" id="UP000719500"/>
    </source>
</evidence>
<gene>
    <name evidence="2" type="ORF">H9X91_05805</name>
</gene>
<name>A0ABS2FV68_9FIRM</name>
<organism evidence="2 3">
    <name type="scientific">Oscillibacter valericigenes</name>
    <dbReference type="NCBI Taxonomy" id="351091"/>
    <lineage>
        <taxon>Bacteria</taxon>
        <taxon>Bacillati</taxon>
        <taxon>Bacillota</taxon>
        <taxon>Clostridia</taxon>
        <taxon>Eubacteriales</taxon>
        <taxon>Oscillospiraceae</taxon>
        <taxon>Oscillibacter</taxon>
    </lineage>
</organism>
<dbReference type="Pfam" id="PF24957">
    <property type="entry name" value="DrmE_C"/>
    <property type="match status" value="1"/>
</dbReference>